<name>A0A438ILX5_VITVI</name>
<evidence type="ECO:0000313" key="2">
    <source>
        <dbReference type="Proteomes" id="UP000288805"/>
    </source>
</evidence>
<gene>
    <name evidence="1" type="ORF">CK203_028117</name>
</gene>
<dbReference type="AlphaFoldDB" id="A0A438ILX5"/>
<dbReference type="Proteomes" id="UP000288805">
    <property type="component" value="Unassembled WGS sequence"/>
</dbReference>
<accession>A0A438ILX5</accession>
<sequence>MEIKFVVVNLNNLKADDSERALTREEGMSLAQKHNVHFLNVVLKPERMCSNALKNSPQRYLPKTHTFCHLSF</sequence>
<proteinExistence type="predicted"/>
<comment type="caution">
    <text evidence="1">The sequence shown here is derived from an EMBL/GenBank/DDBJ whole genome shotgun (WGS) entry which is preliminary data.</text>
</comment>
<evidence type="ECO:0000313" key="1">
    <source>
        <dbReference type="EMBL" id="RVW97720.1"/>
    </source>
</evidence>
<protein>
    <submittedName>
        <fullName evidence="1">Uncharacterized protein</fullName>
    </submittedName>
</protein>
<organism evidence="1 2">
    <name type="scientific">Vitis vinifera</name>
    <name type="common">Grape</name>
    <dbReference type="NCBI Taxonomy" id="29760"/>
    <lineage>
        <taxon>Eukaryota</taxon>
        <taxon>Viridiplantae</taxon>
        <taxon>Streptophyta</taxon>
        <taxon>Embryophyta</taxon>
        <taxon>Tracheophyta</taxon>
        <taxon>Spermatophyta</taxon>
        <taxon>Magnoliopsida</taxon>
        <taxon>eudicotyledons</taxon>
        <taxon>Gunneridae</taxon>
        <taxon>Pentapetalae</taxon>
        <taxon>rosids</taxon>
        <taxon>Vitales</taxon>
        <taxon>Vitaceae</taxon>
        <taxon>Viteae</taxon>
        <taxon>Vitis</taxon>
    </lineage>
</organism>
<reference evidence="1 2" key="1">
    <citation type="journal article" date="2018" name="PLoS Genet.">
        <title>Population sequencing reveals clonal diversity and ancestral inbreeding in the grapevine cultivar Chardonnay.</title>
        <authorList>
            <person name="Roach M.J."/>
            <person name="Johnson D.L."/>
            <person name="Bohlmann J."/>
            <person name="van Vuuren H.J."/>
            <person name="Jones S.J."/>
            <person name="Pretorius I.S."/>
            <person name="Schmidt S.A."/>
            <person name="Borneman A.R."/>
        </authorList>
    </citation>
    <scope>NUCLEOTIDE SEQUENCE [LARGE SCALE GENOMIC DNA]</scope>
    <source>
        <strain evidence="2">cv. Chardonnay</strain>
        <tissue evidence="1">Leaf</tissue>
    </source>
</reference>
<dbReference type="EMBL" id="QGNW01000098">
    <property type="protein sequence ID" value="RVW97720.1"/>
    <property type="molecule type" value="Genomic_DNA"/>
</dbReference>